<name>A0A836C8R6_9STRA</name>
<feature type="compositionally biased region" description="Polar residues" evidence="1">
    <location>
        <begin position="82"/>
        <end position="91"/>
    </location>
</feature>
<gene>
    <name evidence="2" type="ORF">JKP88DRAFT_249302</name>
</gene>
<accession>A0A836C8R6</accession>
<dbReference type="AlphaFoldDB" id="A0A836C8R6"/>
<sequence>MEDRSGTADADAADADTAESLRTSAPAHGGNPSLASACEPQRKGAEIAGVRKRASNDCAAHKEDERGDPGAQLAADAPASESAGQKPQSALSEAGHDRKGDAAPVAKRARVEKALGQHNIGQQPQQQKHKQQQTSLRATVLEHFRNHPLGFSIMIADENEGSIRVAAGGAFGDPEAVRHVNAVARTAEGRILDAARMAYRTKDSGHEWLDSVNLLCEPPQYLEAPYASGMRSAASAGHWHPAVMPVPPPLYSTPGGYAPWNTYY</sequence>
<evidence type="ECO:0000313" key="3">
    <source>
        <dbReference type="Proteomes" id="UP000664859"/>
    </source>
</evidence>
<proteinExistence type="predicted"/>
<protein>
    <submittedName>
        <fullName evidence="2">Uncharacterized protein</fullName>
    </submittedName>
</protein>
<keyword evidence="3" id="KW-1185">Reference proteome</keyword>
<dbReference type="Proteomes" id="UP000664859">
    <property type="component" value="Unassembled WGS sequence"/>
</dbReference>
<feature type="compositionally biased region" description="Basic and acidic residues" evidence="1">
    <location>
        <begin position="59"/>
        <end position="68"/>
    </location>
</feature>
<comment type="caution">
    <text evidence="2">The sequence shown here is derived from an EMBL/GenBank/DDBJ whole genome shotgun (WGS) entry which is preliminary data.</text>
</comment>
<feature type="region of interest" description="Disordered" evidence="1">
    <location>
        <begin position="1"/>
        <end position="107"/>
    </location>
</feature>
<evidence type="ECO:0000313" key="2">
    <source>
        <dbReference type="EMBL" id="KAG5176784.1"/>
    </source>
</evidence>
<evidence type="ECO:0000256" key="1">
    <source>
        <dbReference type="SAM" id="MobiDB-lite"/>
    </source>
</evidence>
<dbReference type="EMBL" id="JAFCMP010000533">
    <property type="protein sequence ID" value="KAG5176784.1"/>
    <property type="molecule type" value="Genomic_DNA"/>
</dbReference>
<reference evidence="2" key="1">
    <citation type="submission" date="2021-02" db="EMBL/GenBank/DDBJ databases">
        <title>First Annotated Genome of the Yellow-green Alga Tribonema minus.</title>
        <authorList>
            <person name="Mahan K.M."/>
        </authorList>
    </citation>
    <scope>NUCLEOTIDE SEQUENCE</scope>
    <source>
        <strain evidence="2">UTEX B ZZ1240</strain>
    </source>
</reference>
<organism evidence="2 3">
    <name type="scientific">Tribonema minus</name>
    <dbReference type="NCBI Taxonomy" id="303371"/>
    <lineage>
        <taxon>Eukaryota</taxon>
        <taxon>Sar</taxon>
        <taxon>Stramenopiles</taxon>
        <taxon>Ochrophyta</taxon>
        <taxon>PX clade</taxon>
        <taxon>Xanthophyceae</taxon>
        <taxon>Tribonematales</taxon>
        <taxon>Tribonemataceae</taxon>
        <taxon>Tribonema</taxon>
    </lineage>
</organism>